<dbReference type="AlphaFoldDB" id="A0A5J4QDB8"/>
<organism evidence="1">
    <name type="scientific">termite gut metagenome</name>
    <dbReference type="NCBI Taxonomy" id="433724"/>
    <lineage>
        <taxon>unclassified sequences</taxon>
        <taxon>metagenomes</taxon>
        <taxon>organismal metagenomes</taxon>
    </lineage>
</organism>
<sequence length="50" mass="5770">MLIVCFVVFDKGILLGCYALKRTFHLSGRYVLFFHRQIPICGMDGYTNLV</sequence>
<dbReference type="EMBL" id="SNRY01003993">
    <property type="protein sequence ID" value="KAA6319099.1"/>
    <property type="molecule type" value="Genomic_DNA"/>
</dbReference>
<proteinExistence type="predicted"/>
<accession>A0A5J4QDB8</accession>
<evidence type="ECO:0000313" key="1">
    <source>
        <dbReference type="EMBL" id="KAA6319099.1"/>
    </source>
</evidence>
<protein>
    <submittedName>
        <fullName evidence="1">Uncharacterized protein</fullName>
    </submittedName>
</protein>
<gene>
    <name evidence="1" type="ORF">EZS27_030968</name>
</gene>
<reference evidence="1" key="1">
    <citation type="submission" date="2019-03" db="EMBL/GenBank/DDBJ databases">
        <title>Single cell metagenomics reveals metabolic interactions within the superorganism composed of flagellate Streblomastix strix and complex community of Bacteroidetes bacteria on its surface.</title>
        <authorList>
            <person name="Treitli S.C."/>
            <person name="Kolisko M."/>
            <person name="Husnik F."/>
            <person name="Keeling P."/>
            <person name="Hampl V."/>
        </authorList>
    </citation>
    <scope>NUCLEOTIDE SEQUENCE</scope>
    <source>
        <strain evidence="1">STM</strain>
    </source>
</reference>
<comment type="caution">
    <text evidence="1">The sequence shown here is derived from an EMBL/GenBank/DDBJ whole genome shotgun (WGS) entry which is preliminary data.</text>
</comment>
<name>A0A5J4QDB8_9ZZZZ</name>